<keyword evidence="2" id="KW-1185">Reference proteome</keyword>
<accession>A0A1X7IVA4</accession>
<organism evidence="1 2">
    <name type="scientific">Dethiosulfovibrio salsuginis</name>
    <dbReference type="NCBI Taxonomy" id="561720"/>
    <lineage>
        <taxon>Bacteria</taxon>
        <taxon>Thermotogati</taxon>
        <taxon>Synergistota</taxon>
        <taxon>Synergistia</taxon>
        <taxon>Synergistales</taxon>
        <taxon>Dethiosulfovibrionaceae</taxon>
        <taxon>Dethiosulfovibrio</taxon>
    </lineage>
</organism>
<evidence type="ECO:0000313" key="1">
    <source>
        <dbReference type="EMBL" id="SMG18476.1"/>
    </source>
</evidence>
<reference evidence="2" key="1">
    <citation type="submission" date="2017-04" db="EMBL/GenBank/DDBJ databases">
        <authorList>
            <person name="Varghese N."/>
            <person name="Submissions S."/>
        </authorList>
    </citation>
    <scope>NUCLEOTIDE SEQUENCE [LARGE SCALE GENOMIC DNA]</scope>
    <source>
        <strain evidence="2">USBA 82</strain>
    </source>
</reference>
<sequence>MAFDLSFEWFPRPEDPGPVEVARTMGFFQLQVNGENLAQNLNIWSEKTEESVLLSAYPLAAWIASSWWRLLYEPLPPQGIMPTVNWRMSHELAAANEGFIWPKVVMATDGDCMRVWSAPSSDSAQSIRYIKSLSFPEEIDGAVFERELEGFVSLVLARLEAENIAASDLAGLWDELSEERGDFSSAAYRRLEAQLGYDPDECPEDVIEVALSFSDSMGEPVFSEIAPAYGGNVAKVKDLLESSGLAGKPNLGWYSPPDRDGRAYPWQRAKEMAYSLRQALDLGNSPITTEKLCELVEVKISDLEGWIPPEKQRISLAAPDGDGLSFHLRKRHPDGKRFEIARLIGDCIEYGGNGSYLVSTDFRKSRQKFQRAFASEFLSPLSGLLDFMNSDFSESTVEDAADYYKVSTKVVELSLANGSIDLHRKLAWDPVLPY</sequence>
<protein>
    <submittedName>
        <fullName evidence="1">Uncharacterized protein</fullName>
    </submittedName>
</protein>
<proteinExistence type="predicted"/>
<gene>
    <name evidence="1" type="ORF">SAMN06275492_10533</name>
</gene>
<dbReference type="OrthoDB" id="596881at2"/>
<evidence type="ECO:0000313" key="2">
    <source>
        <dbReference type="Proteomes" id="UP000193355"/>
    </source>
</evidence>
<dbReference type="Proteomes" id="UP000193355">
    <property type="component" value="Unassembled WGS sequence"/>
</dbReference>
<dbReference type="EMBL" id="FXBB01000005">
    <property type="protein sequence ID" value="SMG18476.1"/>
    <property type="molecule type" value="Genomic_DNA"/>
</dbReference>
<dbReference type="RefSeq" id="WP_085543933.1">
    <property type="nucleotide sequence ID" value="NZ_FXBB01000005.1"/>
</dbReference>
<dbReference type="AlphaFoldDB" id="A0A1X7IVA4"/>
<name>A0A1X7IVA4_9BACT</name>